<feature type="region of interest" description="Disordered" evidence="7">
    <location>
        <begin position="706"/>
        <end position="766"/>
    </location>
</feature>
<protein>
    <submittedName>
        <fullName evidence="10">Golgin subfamily A member 4 isoform X4</fullName>
    </submittedName>
</protein>
<feature type="domain" description="Pericentrin/AKAP-450 centrosomal targeting" evidence="8">
    <location>
        <begin position="2938"/>
        <end position="3010"/>
    </location>
</feature>
<evidence type="ECO:0000256" key="4">
    <source>
        <dbReference type="ARBA" id="ARBA00023054"/>
    </source>
</evidence>
<proteinExistence type="predicted"/>
<dbReference type="InterPro" id="IPR019528">
    <property type="entry name" value="PACT_domain"/>
</dbReference>
<feature type="compositionally biased region" description="Polar residues" evidence="7">
    <location>
        <begin position="1180"/>
        <end position="1200"/>
    </location>
</feature>
<feature type="compositionally biased region" description="Low complexity" evidence="7">
    <location>
        <begin position="3033"/>
        <end position="3055"/>
    </location>
</feature>
<feature type="coiled-coil region" evidence="6">
    <location>
        <begin position="1950"/>
        <end position="2137"/>
    </location>
</feature>
<feature type="coiled-coil region" evidence="6">
    <location>
        <begin position="1851"/>
        <end position="1878"/>
    </location>
</feature>
<keyword evidence="9" id="KW-1185">Reference proteome</keyword>
<reference evidence="10" key="1">
    <citation type="submission" date="2025-08" db="UniProtKB">
        <authorList>
            <consortium name="RefSeq"/>
        </authorList>
    </citation>
    <scope>IDENTIFICATION</scope>
    <source>
        <strain evidence="10">Aabys</strain>
        <tissue evidence="10">Whole body</tissue>
    </source>
</reference>
<feature type="compositionally biased region" description="Low complexity" evidence="7">
    <location>
        <begin position="3099"/>
        <end position="3111"/>
    </location>
</feature>
<feature type="coiled-coil region" evidence="6">
    <location>
        <begin position="1107"/>
        <end position="1174"/>
    </location>
</feature>
<evidence type="ECO:0000256" key="1">
    <source>
        <dbReference type="ARBA" id="ARBA00004300"/>
    </source>
</evidence>
<name>A0ABM3VHE9_MUSDO</name>
<feature type="region of interest" description="Disordered" evidence="7">
    <location>
        <begin position="2662"/>
        <end position="2688"/>
    </location>
</feature>
<feature type="coiled-coil region" evidence="6">
    <location>
        <begin position="2695"/>
        <end position="2859"/>
    </location>
</feature>
<feature type="region of interest" description="Disordered" evidence="7">
    <location>
        <begin position="323"/>
        <end position="358"/>
    </location>
</feature>
<feature type="compositionally biased region" description="Polar residues" evidence="7">
    <location>
        <begin position="1230"/>
        <end position="1249"/>
    </location>
</feature>
<feature type="region of interest" description="Disordered" evidence="7">
    <location>
        <begin position="148"/>
        <end position="178"/>
    </location>
</feature>
<sequence length="3125" mass="355950">MDLFAVYDWITSLLRPRATYKTSTPITTATTTTIHPYLNVTNSQDTNSDIVVYAAKPATESDIGESKQPPSPHRVFDETTTTPTTINNIEFIPTLEFISHTPRTLSCEHLQQCLPGCCATHHERTPPGIVLQQHESATESRLTFTIEKTTDRESESPEPQKEPQQQHQVVCDSPSSSVDTIELLQQQEVPPLSLTDTASLSTYFDEPTSSITIDIMEGSQKTTTTSATTASERPTTTATTSSAAISRTNNTTNTSQSNVPQQSSTNILSSLSDEPSDEIEEEIEEALEVSDEQVESLDSLPGPSKKQSLNLKSDQMFGIDLSDLSSVGDSEKLPLTPSGKSKKNSIDGDDQFKIDDDQLSGGKLAQHFVLEDSEELSVSLPKDKHEIQSVPQSEESLSLGLEDNNQAEQSLSNQSTSHDVSELHEEPIEEPDSLLSEGDYPLSLPEGAVGGDSNKDISKSIPKSETLQSIASDQEKLERLEKEKLMSKANVSLEQPESIKTSSKVSETSRHIASPAPSEAPQKVLLKPLARVPATKASLPELFENPDIKPLSGSSSNYSEKDQSMEELMTSNPSVEITLDDHEISSLNPSYIANNETLINDLLMETTPDKNYMANKENKDPKEETLAMQGAEALPVIGKIKPLGSLQLPGLEATKSLEKEESKLPDSSLKSLKYATEDFVKPADFQEVQSCGVVVVEPSPPIEIVTDLDDSLPDNPEKPLTSTKIDEDLDQTLSSNSRIMKPDSVGPKIGSSTMDSTEEDDDEEETDLKLMKCRIMAMRENILSSAETSTSPTAVSVEANNQQPKPMERVSLVEFAKDVLEDITEESERNSLSTQDEQQSLAALASKLEAQAKQNEMELNSNEATSTSTSAVSLNMIQMLEQKVGELQQMLATKDACLASLNMQLENITRRESSEQLGSVSGRETSSLATNSTEYRTLQEDFGQQTMDIYVELTKRDELIAKLTDSLQQSLTIRENLQAESEKLATEVQLLRKQLTDAMDTLKRPSWPRADQESNFGQRISEISMDLVSESDDDFERHYFTDNEEKFSRNSRERQLSMPRQFDYMPHEPEIISTPFSKQIEQFQKYLTPSEVRLFFMVQKKFDDYLCQELEKSKMKSEQELKIVMDQWETEKREKDEEIQRLLTQRQERELKHNQEMEDLRKYFEAKCAELEKQFSDDVFSQKSQRQGLSSPESSDQEQLSLDYKSPSLPRSKETSPRKRYRAELLLSPSHRQMTPGSDSVNEEATANEGSQLALEITELKTFYQNKIHEIQRSQEDNIKKLSDRLKYYESRYPEDEFMTLLSETTTDDQHWPKELILLREKFTAKSQLEIAQLQIKHAEEMSRLKLDYEKQLNRKNKRHSTFDSIRDFDKLLSERDNLRELSNAFRQVLAELLKCLANCENELTETLMDEVQRLLTCNRTLEEHNLEDFTLNTTLLNETLNTTRMRLIPDVHNLMEVVEDPSLIEYITQKNNDVSEDFDLKDCLECLRSEASYLLHLSEDLVKKHNESSGRKDSYSSEREKNDSEQEDGLKLQQNRRFIRGNSLNEQQLSTHRSSLIGQTQNLISLPPDLSRLYLDNTSNSTAGGVNAAELHFQLTELKNRLIKSENDRLMLQQELDHTISRNSDLGQELQHLRDQLSQLSSINNVEYNEGYGLGSSLVKSPQRLSGSDHSSSGFAQLQEKARNILSTPTQKQTNNDSTSQLLQMIEDFCREGDKVVECSKKDREDLQSQVEHLESQIRDLTQQLQDSNAKRDKFEVELKASIDKIFVLREIISDLETQVETKALNEHVMGEKVKQLEDYINSQSRSNDALQMEVQSLKGEIEHGYQMRINQLEEKLQNIRPTAEQSLIMDQVVEQLRDIENTLEQKTKVLESLHQSNASSVTSLNCPEDISARGVGPTSLPTNMETPNQGSPIHPSPRQHSWTMEGVQRVVDKLSKHSRVEEAAVKRIRDLEMQVNQMRTTCVELQVERESLQERMSEQTQRISALQSRLEEQRQRAEELQRANTSDLNIRIHDLQNELQTVQETLSNRDKQIATMKQQLEKSKMVIDRLEAELAVEHQPDRSAIERLENELKQKQVENQKLKDKIKNEMINKLALPDLMETMLADKNEEIDHLKEQLETKEKELQNVLDSTQASSSLGLLGKKPEEVGGSKLSARTLSDIVSISEFDEPDVVRRAVGANTSSPLLLPEGSGGFLQHTMDTTKGAVANLTHKRTEDLTGFATLHQVNTFDHPHYFQDPNILLGSAQSAASNTPTLVPRQINFSEFAEDSKLKTPSNYQSPRQVEEQRKAMEEDKATIEALGKQIVELQQQIEKLQKEKEKDSEDLVSSQLRLNGLQDELQSCQRQLEEFKQNSEKIQRLEQELTNKALEIEQLQRDQERWQKERSDLLSKHEKNMKNLQESEEVFKRRVHELEQTILKNTEKEVEERESLRKELRAISEAHEQCKYTAKDNENRKKEIENFNLEIKAKDERLLTLSTKLSIAEDKIADLQRQIVNLEREVEKWKQQSSDNSSRQFSVDEIAQQVEKELNYSAQLDSNILKAIESEEENNLDRSHVDKNVVIEAPGTTDDENFTGERDLLNQLEALRAQIAVERDHAEELRRELMDEKQHSQEVQEQDVLIIEAMRKRLESALAQEDELHKHLDIERERCELLQTQLTTLQRTDSRRNSSLLKSPTESPRKSPRSLTDFESELAERLKSEIKLLTAQNERERERSADLQRNCERERSRYEKELSERIEYCDKLKREMDKMARDKENAELEIDHLQERLTLQTQEIESLEARIGSLQAAETRRFTRKKQQQKENAQLMAEMKELKSQLALMEMEKETLNKTIIQLRYDLERSAQRENKLAEALANANSQLAAREGTTSVPEQFLQKMKEINTLLAENTQENKQMAETVQYLVEERRQLQRKCEELELQLGGSANVSELEERCNHLLGRYLRVESHRKALVYQKRYLKISLQNYQDSEQKALAAFNGGQALQQAKPKKKLFKTVALAIIAIQRMKYIGRIWHTGKRIVSKSVFTITQQKRSQAPTISSPIITSSSNGQQQQQQQQQATQFNNGRLSPHVGSYASQKILDRPLAPLKTPTLLNGGNRTPLSAGSTASVGAATAFEWPKVTNNKSKKL</sequence>
<feature type="region of interest" description="Disordered" evidence="7">
    <location>
        <begin position="211"/>
        <end position="311"/>
    </location>
</feature>
<evidence type="ECO:0000313" key="9">
    <source>
        <dbReference type="Proteomes" id="UP001652621"/>
    </source>
</evidence>
<evidence type="ECO:0000256" key="5">
    <source>
        <dbReference type="ARBA" id="ARBA00023212"/>
    </source>
</evidence>
<dbReference type="Proteomes" id="UP001652621">
    <property type="component" value="Unplaced"/>
</dbReference>
<feature type="region of interest" description="Disordered" evidence="7">
    <location>
        <begin position="59"/>
        <end position="79"/>
    </location>
</feature>
<evidence type="ECO:0000256" key="3">
    <source>
        <dbReference type="ARBA" id="ARBA00022553"/>
    </source>
</evidence>
<feature type="region of interest" description="Disordered" evidence="7">
    <location>
        <begin position="3087"/>
        <end position="3125"/>
    </location>
</feature>
<dbReference type="PANTHER" id="PTHR44981">
    <property type="entry name" value="PERICENTRIN-LIKE PROTEIN, ISOFORM F"/>
    <property type="match status" value="1"/>
</dbReference>
<dbReference type="GeneID" id="101887637"/>
<feature type="coiled-coil region" evidence="6">
    <location>
        <begin position="2285"/>
        <end position="2508"/>
    </location>
</feature>
<feature type="compositionally biased region" description="Basic and acidic residues" evidence="7">
    <location>
        <begin position="148"/>
        <end position="161"/>
    </location>
</feature>
<keyword evidence="3" id="KW-0597">Phosphoprotein</keyword>
<accession>A0ABM3VHE9</accession>
<comment type="subcellular location">
    <subcellularLocation>
        <location evidence="1">Cytoplasm</location>
        <location evidence="1">Cytoskeleton</location>
        <location evidence="1">Microtubule organizing center</location>
        <location evidence="1">Centrosome</location>
    </subcellularLocation>
</comment>
<keyword evidence="2" id="KW-0963">Cytoplasm</keyword>
<dbReference type="InterPro" id="IPR028745">
    <property type="entry name" value="AKAP9/Pericentrin"/>
</dbReference>
<organism evidence="9 10">
    <name type="scientific">Musca domestica</name>
    <name type="common">House fly</name>
    <dbReference type="NCBI Taxonomy" id="7370"/>
    <lineage>
        <taxon>Eukaryota</taxon>
        <taxon>Metazoa</taxon>
        <taxon>Ecdysozoa</taxon>
        <taxon>Arthropoda</taxon>
        <taxon>Hexapoda</taxon>
        <taxon>Insecta</taxon>
        <taxon>Pterygota</taxon>
        <taxon>Neoptera</taxon>
        <taxon>Endopterygota</taxon>
        <taxon>Diptera</taxon>
        <taxon>Brachycera</taxon>
        <taxon>Muscomorpha</taxon>
        <taxon>Muscoidea</taxon>
        <taxon>Muscidae</taxon>
        <taxon>Musca</taxon>
    </lineage>
</organism>
<evidence type="ECO:0000256" key="7">
    <source>
        <dbReference type="SAM" id="MobiDB-lite"/>
    </source>
</evidence>
<evidence type="ECO:0000259" key="8">
    <source>
        <dbReference type="Pfam" id="PF10495"/>
    </source>
</evidence>
<feature type="coiled-coil region" evidence="6">
    <location>
        <begin position="2891"/>
        <end position="2918"/>
    </location>
</feature>
<keyword evidence="5" id="KW-0206">Cytoskeleton</keyword>
<dbReference type="PANTHER" id="PTHR44981:SF2">
    <property type="entry name" value="PERICENTRIN-LIKE PROTEIN, ISOFORM F"/>
    <property type="match status" value="1"/>
</dbReference>
<feature type="compositionally biased region" description="Polar residues" evidence="7">
    <location>
        <begin position="461"/>
        <end position="472"/>
    </location>
</feature>
<feature type="compositionally biased region" description="Acidic residues" evidence="7">
    <location>
        <begin position="756"/>
        <end position="766"/>
    </location>
</feature>
<dbReference type="RefSeq" id="XP_058985219.1">
    <property type="nucleotide sequence ID" value="XM_059129236.1"/>
</dbReference>
<feature type="region of interest" description="Disordered" evidence="7">
    <location>
        <begin position="784"/>
        <end position="805"/>
    </location>
</feature>
<evidence type="ECO:0000256" key="2">
    <source>
        <dbReference type="ARBA" id="ARBA00022490"/>
    </source>
</evidence>
<gene>
    <name evidence="10" type="primary">LOC101887637</name>
</gene>
<dbReference type="Pfam" id="PF10495">
    <property type="entry name" value="PACT_coil_coil"/>
    <property type="match status" value="1"/>
</dbReference>
<feature type="coiled-coil region" evidence="6">
    <location>
        <begin position="960"/>
        <end position="994"/>
    </location>
</feature>
<feature type="region of interest" description="Disordered" evidence="7">
    <location>
        <begin position="1180"/>
        <end position="1249"/>
    </location>
</feature>
<feature type="region of interest" description="Disordered" evidence="7">
    <location>
        <begin position="3033"/>
        <end position="3064"/>
    </location>
</feature>
<feature type="compositionally biased region" description="Basic and acidic residues" evidence="7">
    <location>
        <begin position="344"/>
        <end position="356"/>
    </location>
</feature>
<feature type="compositionally biased region" description="Polar residues" evidence="7">
    <location>
        <begin position="784"/>
        <end position="804"/>
    </location>
</feature>
<evidence type="ECO:0000256" key="6">
    <source>
        <dbReference type="SAM" id="Coils"/>
    </source>
</evidence>
<feature type="region of interest" description="Disordered" evidence="7">
    <location>
        <begin position="488"/>
        <end position="521"/>
    </location>
</feature>
<feature type="compositionally biased region" description="Polar residues" evidence="7">
    <location>
        <begin position="2669"/>
        <end position="2678"/>
    </location>
</feature>
<feature type="compositionally biased region" description="Polar residues" evidence="7">
    <location>
        <begin position="403"/>
        <end position="418"/>
    </location>
</feature>
<feature type="compositionally biased region" description="Basic and acidic residues" evidence="7">
    <location>
        <begin position="1506"/>
        <end position="1531"/>
    </location>
</feature>
<keyword evidence="4 6" id="KW-0175">Coiled coil</keyword>
<feature type="region of interest" description="Disordered" evidence="7">
    <location>
        <begin position="374"/>
        <end position="474"/>
    </location>
</feature>
<feature type="compositionally biased region" description="Polar residues" evidence="7">
    <location>
        <begin position="489"/>
        <end position="506"/>
    </location>
</feature>
<feature type="compositionally biased region" description="Low complexity" evidence="7">
    <location>
        <begin position="219"/>
        <end position="273"/>
    </location>
</feature>
<feature type="compositionally biased region" description="Acidic residues" evidence="7">
    <location>
        <begin position="274"/>
        <end position="295"/>
    </location>
</feature>
<evidence type="ECO:0000313" key="10">
    <source>
        <dbReference type="RefSeq" id="XP_058985219.1"/>
    </source>
</evidence>
<feature type="region of interest" description="Disordered" evidence="7">
    <location>
        <begin position="1506"/>
        <end position="1537"/>
    </location>
</feature>
<feature type="compositionally biased region" description="Polar residues" evidence="7">
    <location>
        <begin position="3088"/>
        <end position="3097"/>
    </location>
</feature>
<feature type="coiled-coil region" evidence="6">
    <location>
        <begin position="1718"/>
        <end position="1759"/>
    </location>
</feature>